<keyword evidence="3" id="KW-1185">Reference proteome</keyword>
<proteinExistence type="predicted"/>
<feature type="compositionally biased region" description="Basic and acidic residues" evidence="1">
    <location>
        <begin position="82"/>
        <end position="100"/>
    </location>
</feature>
<dbReference type="InterPro" id="IPR014710">
    <property type="entry name" value="RmlC-like_jellyroll"/>
</dbReference>
<accession>A0AAD4DTG7</accession>
<evidence type="ECO:0000256" key="1">
    <source>
        <dbReference type="SAM" id="MobiDB-lite"/>
    </source>
</evidence>
<name>A0AAD4DTG7_9AGAM</name>
<feature type="compositionally biased region" description="Polar residues" evidence="1">
    <location>
        <begin position="1"/>
        <end position="33"/>
    </location>
</feature>
<gene>
    <name evidence="2" type="ORF">F5891DRAFT_985834</name>
</gene>
<protein>
    <submittedName>
        <fullName evidence="2">RmlC-like cupin domain-containing protein</fullName>
    </submittedName>
</protein>
<organism evidence="2 3">
    <name type="scientific">Suillus fuscotomentosus</name>
    <dbReference type="NCBI Taxonomy" id="1912939"/>
    <lineage>
        <taxon>Eukaryota</taxon>
        <taxon>Fungi</taxon>
        <taxon>Dikarya</taxon>
        <taxon>Basidiomycota</taxon>
        <taxon>Agaricomycotina</taxon>
        <taxon>Agaricomycetes</taxon>
        <taxon>Agaricomycetidae</taxon>
        <taxon>Boletales</taxon>
        <taxon>Suillineae</taxon>
        <taxon>Suillaceae</taxon>
        <taxon>Suillus</taxon>
    </lineage>
</organism>
<dbReference type="InterPro" id="IPR011051">
    <property type="entry name" value="RmlC_Cupin_sf"/>
</dbReference>
<feature type="region of interest" description="Disordered" evidence="1">
    <location>
        <begin position="1"/>
        <end position="144"/>
    </location>
</feature>
<dbReference type="EMBL" id="JABBWK010000098">
    <property type="protein sequence ID" value="KAG1893484.1"/>
    <property type="molecule type" value="Genomic_DNA"/>
</dbReference>
<feature type="compositionally biased region" description="Gly residues" evidence="1">
    <location>
        <begin position="50"/>
        <end position="66"/>
    </location>
</feature>
<feature type="compositionally biased region" description="Basic and acidic residues" evidence="1">
    <location>
        <begin position="112"/>
        <end position="127"/>
    </location>
</feature>
<reference evidence="2" key="1">
    <citation type="journal article" date="2020" name="New Phytol.">
        <title>Comparative genomics reveals dynamic genome evolution in host specialist ectomycorrhizal fungi.</title>
        <authorList>
            <person name="Lofgren L.A."/>
            <person name="Nguyen N.H."/>
            <person name="Vilgalys R."/>
            <person name="Ruytinx J."/>
            <person name="Liao H.L."/>
            <person name="Branco S."/>
            <person name="Kuo A."/>
            <person name="LaButti K."/>
            <person name="Lipzen A."/>
            <person name="Andreopoulos W."/>
            <person name="Pangilinan J."/>
            <person name="Riley R."/>
            <person name="Hundley H."/>
            <person name="Na H."/>
            <person name="Barry K."/>
            <person name="Grigoriev I.V."/>
            <person name="Stajich J.E."/>
            <person name="Kennedy P.G."/>
        </authorList>
    </citation>
    <scope>NUCLEOTIDE SEQUENCE</scope>
    <source>
        <strain evidence="2">FC203</strain>
    </source>
</reference>
<dbReference type="Gene3D" id="2.60.120.10">
    <property type="entry name" value="Jelly Rolls"/>
    <property type="match status" value="2"/>
</dbReference>
<evidence type="ECO:0000313" key="3">
    <source>
        <dbReference type="Proteomes" id="UP001195769"/>
    </source>
</evidence>
<comment type="caution">
    <text evidence="2">The sequence shown here is derived from an EMBL/GenBank/DDBJ whole genome shotgun (WGS) entry which is preliminary data.</text>
</comment>
<dbReference type="RefSeq" id="XP_041219060.1">
    <property type="nucleotide sequence ID" value="XM_041377656.1"/>
</dbReference>
<dbReference type="SUPFAM" id="SSF51182">
    <property type="entry name" value="RmlC-like cupins"/>
    <property type="match status" value="1"/>
</dbReference>
<dbReference type="Proteomes" id="UP001195769">
    <property type="component" value="Unassembled WGS sequence"/>
</dbReference>
<evidence type="ECO:0000313" key="2">
    <source>
        <dbReference type="EMBL" id="KAG1893484.1"/>
    </source>
</evidence>
<dbReference type="GeneID" id="64671954"/>
<sequence>MSSSTAHPCAIGTNTQPRTSNASSTEASTQPTSEPLADSQLPPQRHAGAIGLGPLYGQGAGLGDKLGGLQEEVKGKITKNPELVEHGREQRTGILKKKEQEQDDEEDPFSNPEDHINYPPEPRRGDRGSNIIEPRNPEHDKQVPNLIHPPSTNQLSLRSNSHSQTRICILKMENGHVRLQSADDPTSTELAGVDTRFDEEAVRELHGHREMEWAYMPLLGGWRCTILDDGGAYEANLTKKNIWYAPKGQPYSIQGVSKGGCVHANGNFSEDNTFLLSNWLAHMPKKVMAKNFGLDPSVFDKLSRKETYFRGITPDTSSPGLLSDVPKYEHRFTHCLLAQLPSKIPGNTVRIEDTSNFPVSMTIAAVHVTVEPHGLRELHCRPNADEWSFFIICKSGYLPSVIRNSAGQLVTRIGSDLIHARTSILRCTASYNCSSSGLSTIPSTAIGTPQKSAVTQMSLPILKSVRQSSKWARSISIRSNEQV</sequence>
<dbReference type="AlphaFoldDB" id="A0AAD4DTG7"/>